<dbReference type="RefSeq" id="WP_051726701.1">
    <property type="nucleotide sequence ID" value="NZ_JBHEZZ010000059.1"/>
</dbReference>
<dbReference type="PANTHER" id="PTHR33498">
    <property type="entry name" value="TRANSPOSASE FOR INSERTION SEQUENCE ELEMENT IS1557"/>
    <property type="match status" value="1"/>
</dbReference>
<dbReference type="NCBIfam" id="NF033550">
    <property type="entry name" value="transpos_ISL3"/>
    <property type="match status" value="1"/>
</dbReference>
<dbReference type="EMBL" id="JBHEZZ010000059">
    <property type="protein sequence ID" value="MFC1407646.1"/>
    <property type="molecule type" value="Genomic_DNA"/>
</dbReference>
<dbReference type="InterPro" id="IPR029261">
    <property type="entry name" value="Transposase_Znf"/>
</dbReference>
<proteinExistence type="predicted"/>
<evidence type="ECO:0000259" key="2">
    <source>
        <dbReference type="PROSITE" id="PS50531"/>
    </source>
</evidence>
<dbReference type="InterPro" id="IPR047951">
    <property type="entry name" value="Transpos_ISL3"/>
</dbReference>
<organism evidence="3 4">
    <name type="scientific">Streptacidiphilus cavernicola</name>
    <dbReference type="NCBI Taxonomy" id="3342716"/>
    <lineage>
        <taxon>Bacteria</taxon>
        <taxon>Bacillati</taxon>
        <taxon>Actinomycetota</taxon>
        <taxon>Actinomycetes</taxon>
        <taxon>Kitasatosporales</taxon>
        <taxon>Streptomycetaceae</taxon>
        <taxon>Streptacidiphilus</taxon>
    </lineage>
</organism>
<dbReference type="Proteomes" id="UP001592528">
    <property type="component" value="Unassembled WGS sequence"/>
</dbReference>
<accession>A0ABV6V1Y1</accession>
<evidence type="ECO:0000313" key="3">
    <source>
        <dbReference type="EMBL" id="MFC1407646.1"/>
    </source>
</evidence>
<dbReference type="InterPro" id="IPR002560">
    <property type="entry name" value="Transposase_DDE"/>
</dbReference>
<evidence type="ECO:0000313" key="4">
    <source>
        <dbReference type="Proteomes" id="UP001592528"/>
    </source>
</evidence>
<dbReference type="Pfam" id="PF01610">
    <property type="entry name" value="DDE_Tnp_ISL3"/>
    <property type="match status" value="2"/>
</dbReference>
<sequence>MGAAVRISARCTAPGSACPACGARSTRVHSRYLRRLADAPAGAQATAIDLLVRRFFCDNDDCPKRTFAEQVDQLTFRHGRRTLTLQRLLERLALALGGQGGSRMAGHLPVAVSGTTLLRQVHRLDVPDAEAVEVLGIDEFSFRRGRTFGAILIDMKTRKPVDVLPDHTSQTFAAWLREHPTVTLVCRDRGGAFADGAQRGRPGIPQVADRWHLLDNLATAVEKALRRHRRCLQPPQQPAAAEQDPVPAPDSDAQERVRDRWAQVQTRRQRGQQIQLISDELGLDRKTVRRYYHAEHVDEVLRTRTSRASRLDPFTTYLTARWEEGCDNAQTLRDEIAVRGYLGGRKSVRRFLNALAQRRGPLPAAEPPLKVSDVARTIIGRSENQTETARQNLKDLCDRCEHTRETTRLARRFATMLRRLDGHRFTQWLADADASQVKELHTFAAGIRKDLAAVTAGLTTHWNSGPVEGNVTRIKLLKRQSYGRAGFPLLRRRILLAD</sequence>
<reference evidence="3 4" key="1">
    <citation type="submission" date="2024-09" db="EMBL/GenBank/DDBJ databases">
        <authorList>
            <person name="Lee S.D."/>
        </authorList>
    </citation>
    <scope>NUCLEOTIDE SEQUENCE [LARGE SCALE GENOMIC DNA]</scope>
    <source>
        <strain evidence="3 4">N1-5</strain>
    </source>
</reference>
<gene>
    <name evidence="3" type="ORF">ACEZDJ_40895</name>
</gene>
<keyword evidence="4" id="KW-1185">Reference proteome</keyword>
<dbReference type="PROSITE" id="PS50531">
    <property type="entry name" value="HTH_IS21"/>
    <property type="match status" value="1"/>
</dbReference>
<evidence type="ECO:0000256" key="1">
    <source>
        <dbReference type="SAM" id="MobiDB-lite"/>
    </source>
</evidence>
<name>A0ABV6V1Y1_9ACTN</name>
<dbReference type="Pfam" id="PF14690">
    <property type="entry name" value="Zn_ribbon_ISL3"/>
    <property type="match status" value="1"/>
</dbReference>
<dbReference type="PANTHER" id="PTHR33498:SF1">
    <property type="entry name" value="TRANSPOSASE FOR INSERTION SEQUENCE ELEMENT IS1557"/>
    <property type="match status" value="1"/>
</dbReference>
<protein>
    <submittedName>
        <fullName evidence="3">ISL3 family transposase</fullName>
    </submittedName>
</protein>
<dbReference type="InterPro" id="IPR017894">
    <property type="entry name" value="HTH_IS21_transposase_type"/>
</dbReference>
<feature type="domain" description="HTH IS21-type" evidence="2">
    <location>
        <begin position="259"/>
        <end position="322"/>
    </location>
</feature>
<feature type="region of interest" description="Disordered" evidence="1">
    <location>
        <begin position="233"/>
        <end position="255"/>
    </location>
</feature>
<comment type="caution">
    <text evidence="3">The sequence shown here is derived from an EMBL/GenBank/DDBJ whole genome shotgun (WGS) entry which is preliminary data.</text>
</comment>